<proteinExistence type="predicted"/>
<dbReference type="EMBL" id="ML976616">
    <property type="protein sequence ID" value="KAF1845384.1"/>
    <property type="molecule type" value="Genomic_DNA"/>
</dbReference>
<dbReference type="RefSeq" id="XP_040787947.1">
    <property type="nucleotide sequence ID" value="XM_040926537.1"/>
</dbReference>
<dbReference type="GeneID" id="63843788"/>
<organism evidence="1 2">
    <name type="scientific">Cucurbitaria berberidis CBS 394.84</name>
    <dbReference type="NCBI Taxonomy" id="1168544"/>
    <lineage>
        <taxon>Eukaryota</taxon>
        <taxon>Fungi</taxon>
        <taxon>Dikarya</taxon>
        <taxon>Ascomycota</taxon>
        <taxon>Pezizomycotina</taxon>
        <taxon>Dothideomycetes</taxon>
        <taxon>Pleosporomycetidae</taxon>
        <taxon>Pleosporales</taxon>
        <taxon>Pleosporineae</taxon>
        <taxon>Cucurbitariaceae</taxon>
        <taxon>Cucurbitaria</taxon>
    </lineage>
</organism>
<sequence length="62" mass="6781">METRQGLQGNSLLVAVQHVGGPQKKLYKRDMDKRRFQKRLFPSATCGAISGSVNAVPYMGTG</sequence>
<reference evidence="1" key="1">
    <citation type="submission" date="2020-01" db="EMBL/GenBank/DDBJ databases">
        <authorList>
            <consortium name="DOE Joint Genome Institute"/>
            <person name="Haridas S."/>
            <person name="Albert R."/>
            <person name="Binder M."/>
            <person name="Bloem J."/>
            <person name="Labutti K."/>
            <person name="Salamov A."/>
            <person name="Andreopoulos B."/>
            <person name="Baker S.E."/>
            <person name="Barry K."/>
            <person name="Bills G."/>
            <person name="Bluhm B.H."/>
            <person name="Cannon C."/>
            <person name="Castanera R."/>
            <person name="Culley D.E."/>
            <person name="Daum C."/>
            <person name="Ezra D."/>
            <person name="Gonzalez J.B."/>
            <person name="Henrissat B."/>
            <person name="Kuo A."/>
            <person name="Liang C."/>
            <person name="Lipzen A."/>
            <person name="Lutzoni F."/>
            <person name="Magnuson J."/>
            <person name="Mondo S."/>
            <person name="Nolan M."/>
            <person name="Ohm R."/>
            <person name="Pangilinan J."/>
            <person name="Park H.-J."/>
            <person name="Ramirez L."/>
            <person name="Alfaro M."/>
            <person name="Sun H."/>
            <person name="Tritt A."/>
            <person name="Yoshinaga Y."/>
            <person name="Zwiers L.-H."/>
            <person name="Turgeon B.G."/>
            <person name="Goodwin S.B."/>
            <person name="Spatafora J.W."/>
            <person name="Crous P.W."/>
            <person name="Grigoriev I.V."/>
        </authorList>
    </citation>
    <scope>NUCLEOTIDE SEQUENCE</scope>
    <source>
        <strain evidence="1">CBS 394.84</strain>
    </source>
</reference>
<name>A0A9P4GH64_9PLEO</name>
<comment type="caution">
    <text evidence="1">The sequence shown here is derived from an EMBL/GenBank/DDBJ whole genome shotgun (WGS) entry which is preliminary data.</text>
</comment>
<protein>
    <submittedName>
        <fullName evidence="1">Uncharacterized protein</fullName>
    </submittedName>
</protein>
<evidence type="ECO:0000313" key="2">
    <source>
        <dbReference type="Proteomes" id="UP000800039"/>
    </source>
</evidence>
<gene>
    <name evidence="1" type="ORF">K460DRAFT_108424</name>
</gene>
<accession>A0A9P4GH64</accession>
<dbReference type="Proteomes" id="UP000800039">
    <property type="component" value="Unassembled WGS sequence"/>
</dbReference>
<evidence type="ECO:0000313" key="1">
    <source>
        <dbReference type="EMBL" id="KAF1845384.1"/>
    </source>
</evidence>
<dbReference type="AlphaFoldDB" id="A0A9P4GH64"/>
<keyword evidence="2" id="KW-1185">Reference proteome</keyword>